<dbReference type="AlphaFoldDB" id="A0A0S1LIH1"/>
<evidence type="ECO:0000256" key="1">
    <source>
        <dbReference type="SAM" id="SignalP"/>
    </source>
</evidence>
<accession>A0A0S1LIH1</accession>
<name>A0A0S1LIH1_9DIPT</name>
<organism evidence="2">
    <name type="scientific">Simulium bannaense</name>
    <dbReference type="NCBI Taxonomy" id="1619335"/>
    <lineage>
        <taxon>Eukaryota</taxon>
        <taxon>Metazoa</taxon>
        <taxon>Ecdysozoa</taxon>
        <taxon>Arthropoda</taxon>
        <taxon>Hexapoda</taxon>
        <taxon>Insecta</taxon>
        <taxon>Pterygota</taxon>
        <taxon>Neoptera</taxon>
        <taxon>Endopterygota</taxon>
        <taxon>Diptera</taxon>
        <taxon>Nematocera</taxon>
        <taxon>Chironomoidea</taxon>
        <taxon>Simuliidae</taxon>
        <taxon>Simulium</taxon>
    </lineage>
</organism>
<evidence type="ECO:0000313" key="2">
    <source>
        <dbReference type="EMBL" id="ALL27075.1"/>
    </source>
</evidence>
<proteinExistence type="evidence at transcript level"/>
<protein>
    <submittedName>
        <fullName evidence="2">Cecropin 1</fullName>
    </submittedName>
</protein>
<keyword evidence="1" id="KW-0732">Signal</keyword>
<dbReference type="EMBL" id="KP642081">
    <property type="protein sequence ID" value="ALL27075.1"/>
    <property type="molecule type" value="mRNA"/>
</dbReference>
<sequence length="57" mass="5910">MNFRNLFIIVAIVMLAVFGQAAGKLTKDKLKRGAKKALNVASKVAPIVAAGASIARG</sequence>
<feature type="signal peptide" evidence="1">
    <location>
        <begin position="1"/>
        <end position="21"/>
    </location>
</feature>
<reference evidence="2" key="1">
    <citation type="journal article" date="2015" name="Parasit. Vectors">
        <title>A cecropin-like antimicrobial peptide with anti-inflammatory activity from the black fly salivary glands.</title>
        <authorList>
            <person name="Wu J."/>
            <person name="Mu L."/>
            <person name="Zhuang L."/>
            <person name="Han Y."/>
            <person name="Liu T."/>
            <person name="Li J."/>
            <person name="Yang Y."/>
            <person name="Yang H."/>
            <person name="Wei L."/>
        </authorList>
    </citation>
    <scope>NUCLEOTIDE SEQUENCE</scope>
</reference>
<feature type="chain" id="PRO_5006588892" evidence="1">
    <location>
        <begin position="22"/>
        <end position="57"/>
    </location>
</feature>